<evidence type="ECO:0000313" key="1">
    <source>
        <dbReference type="EMBL" id="BCE22064.1"/>
    </source>
</evidence>
<reference evidence="3" key="2">
    <citation type="submission" date="2020-05" db="EMBL/GenBank/DDBJ databases">
        <title>Complete genome sequence of Bradyrhizobium diazoefficiens XF10 isolated from soybean nodule.</title>
        <authorList>
            <person name="Noda R."/>
            <person name="Kakizaki K."/>
            <person name="Minamisawa K."/>
        </authorList>
    </citation>
    <scope>NUCLEOTIDE SEQUENCE</scope>
    <source>
        <strain evidence="3">XF10</strain>
    </source>
</reference>
<name>A0A809Z7N1_9BRAD</name>
<organism evidence="2">
    <name type="scientific">Bradyrhizobium diazoefficiens</name>
    <dbReference type="NCBI Taxonomy" id="1355477"/>
    <lineage>
        <taxon>Bacteria</taxon>
        <taxon>Pseudomonadati</taxon>
        <taxon>Pseudomonadota</taxon>
        <taxon>Alphaproteobacteria</taxon>
        <taxon>Hyphomicrobiales</taxon>
        <taxon>Nitrobacteraceae</taxon>
        <taxon>Bradyrhizobium</taxon>
    </lineage>
</organism>
<protein>
    <submittedName>
        <fullName evidence="2">Uncharacterized protein</fullName>
    </submittedName>
</protein>
<dbReference type="EMBL" id="AP023094">
    <property type="protein sequence ID" value="BCE48329.1"/>
    <property type="molecule type" value="Genomic_DNA"/>
</dbReference>
<proteinExistence type="predicted"/>
<accession>A0A809Z7N1</accession>
<evidence type="ECO:0000313" key="2">
    <source>
        <dbReference type="EMBL" id="BCE48329.1"/>
    </source>
</evidence>
<dbReference type="EMBL" id="AP023091">
    <property type="protein sequence ID" value="BCE22064.1"/>
    <property type="molecule type" value="Genomic_DNA"/>
</dbReference>
<reference evidence="2" key="3">
    <citation type="submission" date="2020-05" db="EMBL/GenBank/DDBJ databases">
        <title>Complete genome sequence of Bradyrhizobium diazoefficiens XF4 isolated from soybean nodule.</title>
        <authorList>
            <person name="Noda R."/>
            <person name="Kakizaki K."/>
            <person name="Minamisawa K."/>
        </authorList>
    </citation>
    <scope>NUCLEOTIDE SEQUENCE</scope>
    <source>
        <strain evidence="2">XF4</strain>
    </source>
</reference>
<gene>
    <name evidence="3" type="ORF">XF10B_46430</name>
    <name evidence="1" type="ORF">XF1B_47450</name>
    <name evidence="2" type="ORF">XF4B_46780</name>
</gene>
<evidence type="ECO:0000313" key="3">
    <source>
        <dbReference type="EMBL" id="BCE91845.1"/>
    </source>
</evidence>
<sequence length="109" mass="12234">MEAATDILGGLMKAFAFLARPKPAPKQKFTYENSYTAIHARRRLTNAESAAVDSLTDQLRVLDPRNDGDRIKEILSEIGKLPVKFVPLKRETRIDNSKRYPYASAKRGG</sequence>
<dbReference type="EMBL" id="AP023099">
    <property type="protein sequence ID" value="BCE91845.1"/>
    <property type="molecule type" value="Genomic_DNA"/>
</dbReference>
<reference evidence="1" key="1">
    <citation type="submission" date="2020-05" db="EMBL/GenBank/DDBJ databases">
        <title>Complete genome sequence of Bradyrhizobium diazoefficiens XF1 isolated from soybean nodule.</title>
        <authorList>
            <person name="Noda R."/>
            <person name="Kakizaki K."/>
            <person name="Minamisawa K."/>
        </authorList>
    </citation>
    <scope>NUCLEOTIDE SEQUENCE</scope>
    <source>
        <strain evidence="1">XF1</strain>
    </source>
</reference>
<dbReference type="AlphaFoldDB" id="A0A809Z7N1"/>